<comment type="catalytic activity">
    <reaction evidence="8">
        <text>(sulfur carrier)-H + L-cysteine = (sulfur carrier)-SH + L-alanine</text>
        <dbReference type="Rhea" id="RHEA:43892"/>
        <dbReference type="Rhea" id="RHEA-COMP:14737"/>
        <dbReference type="Rhea" id="RHEA-COMP:14739"/>
        <dbReference type="ChEBI" id="CHEBI:29917"/>
        <dbReference type="ChEBI" id="CHEBI:35235"/>
        <dbReference type="ChEBI" id="CHEBI:57972"/>
        <dbReference type="ChEBI" id="CHEBI:64428"/>
        <dbReference type="EC" id="2.8.1.7"/>
    </reaction>
</comment>
<dbReference type="Gene3D" id="1.10.260.50">
    <property type="match status" value="1"/>
</dbReference>
<comment type="similarity">
    <text evidence="2">Belongs to the class-V pyridoxal-phosphate-dependent aminotransferase family. NifS/IscS subfamily.</text>
</comment>
<dbReference type="InterPro" id="IPR016454">
    <property type="entry name" value="Cysteine_dSase"/>
</dbReference>
<dbReference type="GO" id="GO:0031071">
    <property type="term" value="F:cysteine desulfurase activity"/>
    <property type="evidence" value="ECO:0007669"/>
    <property type="project" value="UniProtKB-EC"/>
</dbReference>
<accession>A0A7W9WC01</accession>
<keyword evidence="4" id="KW-0479">Metal-binding</keyword>
<keyword evidence="5" id="KW-0663">Pyridoxal phosphate</keyword>
<dbReference type="InterPro" id="IPR015424">
    <property type="entry name" value="PyrdxlP-dep_Trfase"/>
</dbReference>
<dbReference type="AlphaFoldDB" id="A0A7W9WC01"/>
<sequence length="384" mass="42093">MNVYFDNAATTPLDPEVLDAMLPFMRDHFGNPSSIHGHGRQVRAAIENARKTIAHLINAAPAEVVFTSCGTEADNYAAFGSIRTLGLKHAITSPLEHHAVLHTMQALEKAGDIQLSYLRHDAQGRFDLEHLDELLTTHPRSFVSLMHANNEIGNLNDIATIGDICASHNAVFHTDTVQTMGHYRHDVQQLKAHFLVGSAHKFHGPKGVGFLYRRSGILVDALIHGGSQERNQRAGTENVYGIIGLAKALEIAYRDMAAHQRHIQELKDRFIQKLRAEIEGVEFNGTSAEPDQSLYTVLSVSLPPSALNEMLLFNLDINKVSVSGGSACTSGANAGSHVLGALGADPDRGTIRFSMSKYNTAEEVDYAVEQLAKMYRPEPLKMRS</sequence>
<evidence type="ECO:0000259" key="9">
    <source>
        <dbReference type="Pfam" id="PF00266"/>
    </source>
</evidence>
<organism evidence="10 11">
    <name type="scientific">Hymenobacter luteus</name>
    <dbReference type="NCBI Taxonomy" id="1411122"/>
    <lineage>
        <taxon>Bacteria</taxon>
        <taxon>Pseudomonadati</taxon>
        <taxon>Bacteroidota</taxon>
        <taxon>Cytophagia</taxon>
        <taxon>Cytophagales</taxon>
        <taxon>Hymenobacteraceae</taxon>
        <taxon>Hymenobacter</taxon>
    </lineage>
</organism>
<keyword evidence="7" id="KW-0411">Iron-sulfur</keyword>
<evidence type="ECO:0000256" key="7">
    <source>
        <dbReference type="ARBA" id="ARBA00023014"/>
    </source>
</evidence>
<comment type="caution">
    <text evidence="10">The sequence shown here is derived from an EMBL/GenBank/DDBJ whole genome shotgun (WGS) entry which is preliminary data.</text>
</comment>
<dbReference type="EMBL" id="JACHGG010000004">
    <property type="protein sequence ID" value="MBB6060354.1"/>
    <property type="molecule type" value="Genomic_DNA"/>
</dbReference>
<feature type="domain" description="Aminotransferase class V" evidence="9">
    <location>
        <begin position="3"/>
        <end position="366"/>
    </location>
</feature>
<keyword evidence="11" id="KW-1185">Reference proteome</keyword>
<evidence type="ECO:0000256" key="6">
    <source>
        <dbReference type="ARBA" id="ARBA00023004"/>
    </source>
</evidence>
<evidence type="ECO:0000256" key="2">
    <source>
        <dbReference type="ARBA" id="ARBA00006490"/>
    </source>
</evidence>
<evidence type="ECO:0000256" key="3">
    <source>
        <dbReference type="ARBA" id="ARBA00022679"/>
    </source>
</evidence>
<dbReference type="InterPro" id="IPR015422">
    <property type="entry name" value="PyrdxlP-dep_Trfase_small"/>
</dbReference>
<dbReference type="Proteomes" id="UP000532746">
    <property type="component" value="Unassembled WGS sequence"/>
</dbReference>
<reference evidence="10 11" key="1">
    <citation type="submission" date="2020-08" db="EMBL/GenBank/DDBJ databases">
        <title>Genomic Encyclopedia of Type Strains, Phase IV (KMG-IV): sequencing the most valuable type-strain genomes for metagenomic binning, comparative biology and taxonomic classification.</title>
        <authorList>
            <person name="Goeker M."/>
        </authorList>
    </citation>
    <scope>NUCLEOTIDE SEQUENCE [LARGE SCALE GENOMIC DNA]</scope>
    <source>
        <strain evidence="10 11">DSM 26718</strain>
    </source>
</reference>
<dbReference type="PIRSF" id="PIRSF005572">
    <property type="entry name" value="NifS"/>
    <property type="match status" value="1"/>
</dbReference>
<evidence type="ECO:0000313" key="10">
    <source>
        <dbReference type="EMBL" id="MBB6060354.1"/>
    </source>
</evidence>
<dbReference type="GO" id="GO:0046872">
    <property type="term" value="F:metal ion binding"/>
    <property type="evidence" value="ECO:0007669"/>
    <property type="project" value="UniProtKB-KW"/>
</dbReference>
<proteinExistence type="inferred from homology"/>
<dbReference type="InterPro" id="IPR000192">
    <property type="entry name" value="Aminotrans_V_dom"/>
</dbReference>
<evidence type="ECO:0000256" key="8">
    <source>
        <dbReference type="ARBA" id="ARBA00050776"/>
    </source>
</evidence>
<keyword evidence="6" id="KW-0408">Iron</keyword>
<dbReference type="SUPFAM" id="SSF53383">
    <property type="entry name" value="PLP-dependent transferases"/>
    <property type="match status" value="1"/>
</dbReference>
<dbReference type="EC" id="2.8.1.7" evidence="10"/>
<dbReference type="RefSeq" id="WP_183404441.1">
    <property type="nucleotide sequence ID" value="NZ_JACHGG010000004.1"/>
</dbReference>
<dbReference type="Gene3D" id="3.40.640.10">
    <property type="entry name" value="Type I PLP-dependent aspartate aminotransferase-like (Major domain)"/>
    <property type="match status" value="1"/>
</dbReference>
<dbReference type="GO" id="GO:0051536">
    <property type="term" value="F:iron-sulfur cluster binding"/>
    <property type="evidence" value="ECO:0007669"/>
    <property type="project" value="UniProtKB-KW"/>
</dbReference>
<dbReference type="InterPro" id="IPR015421">
    <property type="entry name" value="PyrdxlP-dep_Trfase_major"/>
</dbReference>
<dbReference type="Gene3D" id="3.90.1150.10">
    <property type="entry name" value="Aspartate Aminotransferase, domain 1"/>
    <property type="match status" value="1"/>
</dbReference>
<name>A0A7W9WC01_9BACT</name>
<dbReference type="PANTHER" id="PTHR11601:SF34">
    <property type="entry name" value="CYSTEINE DESULFURASE"/>
    <property type="match status" value="1"/>
</dbReference>
<evidence type="ECO:0000256" key="5">
    <source>
        <dbReference type="ARBA" id="ARBA00022898"/>
    </source>
</evidence>
<dbReference type="PANTHER" id="PTHR11601">
    <property type="entry name" value="CYSTEINE DESULFURYLASE FAMILY MEMBER"/>
    <property type="match status" value="1"/>
</dbReference>
<gene>
    <name evidence="10" type="ORF">HNQ93_003220</name>
</gene>
<keyword evidence="3 10" id="KW-0808">Transferase</keyword>
<evidence type="ECO:0000313" key="11">
    <source>
        <dbReference type="Proteomes" id="UP000532746"/>
    </source>
</evidence>
<evidence type="ECO:0000256" key="1">
    <source>
        <dbReference type="ARBA" id="ARBA00001933"/>
    </source>
</evidence>
<evidence type="ECO:0000256" key="4">
    <source>
        <dbReference type="ARBA" id="ARBA00022723"/>
    </source>
</evidence>
<comment type="cofactor">
    <cofactor evidence="1">
        <name>pyridoxal 5'-phosphate</name>
        <dbReference type="ChEBI" id="CHEBI:597326"/>
    </cofactor>
</comment>
<protein>
    <submittedName>
        <fullName evidence="10">Cysteine desulfurase</fullName>
        <ecNumber evidence="10">2.8.1.7</ecNumber>
    </submittedName>
</protein>
<dbReference type="Pfam" id="PF00266">
    <property type="entry name" value="Aminotran_5"/>
    <property type="match status" value="1"/>
</dbReference>